<dbReference type="SMART" id="SM00322">
    <property type="entry name" value="KH"/>
    <property type="match status" value="1"/>
</dbReference>
<protein>
    <submittedName>
        <fullName evidence="4">Alternative splicing factor Quaking</fullName>
    </submittedName>
</protein>
<evidence type="ECO:0000256" key="1">
    <source>
        <dbReference type="ARBA" id="ARBA00022884"/>
    </source>
</evidence>
<dbReference type="InterPro" id="IPR045071">
    <property type="entry name" value="BBP-like"/>
</dbReference>
<dbReference type="Pfam" id="PF22675">
    <property type="entry name" value="KH-I_KHDC4-BBP"/>
    <property type="match status" value="1"/>
</dbReference>
<dbReference type="Gene3D" id="3.30.1370.10">
    <property type="entry name" value="K Homology domain, type 1"/>
    <property type="match status" value="1"/>
</dbReference>
<dbReference type="InterPro" id="IPR004087">
    <property type="entry name" value="KH_dom"/>
</dbReference>
<evidence type="ECO:0000259" key="3">
    <source>
        <dbReference type="SMART" id="SM00322"/>
    </source>
</evidence>
<evidence type="ECO:0000313" key="5">
    <source>
        <dbReference type="Proteomes" id="UP001217963"/>
    </source>
</evidence>
<evidence type="ECO:0000256" key="2">
    <source>
        <dbReference type="PROSITE-ProRule" id="PRU00117"/>
    </source>
</evidence>
<reference evidence="4 5" key="1">
    <citation type="submission" date="2023-02" db="EMBL/GenBank/DDBJ databases">
        <title>Encephalitozoon hellem ATCC 50451 complete genome.</title>
        <authorList>
            <person name="Mascarenhas dos Santos A.C."/>
            <person name="Julian A.T."/>
            <person name="Pombert J.-F."/>
        </authorList>
    </citation>
    <scope>NUCLEOTIDE SEQUENCE [LARGE SCALE GENOMIC DNA]</scope>
    <source>
        <strain evidence="4 5">ATCC 50451</strain>
    </source>
</reference>
<gene>
    <name evidence="4" type="ORF">PFJ87_02g01380</name>
</gene>
<dbReference type="InterPro" id="IPR036612">
    <property type="entry name" value="KH_dom_type_1_sf"/>
</dbReference>
<accession>A0ABY8CGV7</accession>
<dbReference type="SUPFAM" id="SSF54791">
    <property type="entry name" value="Eukaryotic type KH-domain (KH-domain type I)"/>
    <property type="match status" value="1"/>
</dbReference>
<dbReference type="PROSITE" id="PS50084">
    <property type="entry name" value="KH_TYPE_1"/>
    <property type="match status" value="1"/>
</dbReference>
<dbReference type="PANTHER" id="PTHR11208">
    <property type="entry name" value="RNA-BINDING PROTEIN RELATED"/>
    <property type="match status" value="1"/>
</dbReference>
<dbReference type="InterPro" id="IPR055256">
    <property type="entry name" value="KH_1_KHDC4/BBP-like"/>
</dbReference>
<keyword evidence="1 2" id="KW-0694">RNA-binding</keyword>
<dbReference type="Proteomes" id="UP001217963">
    <property type="component" value="Chromosome II"/>
</dbReference>
<name>A0ABY8CGV7_ENCHE</name>
<feature type="domain" description="K Homology" evidence="3">
    <location>
        <begin position="76"/>
        <end position="153"/>
    </location>
</feature>
<evidence type="ECO:0000313" key="4">
    <source>
        <dbReference type="EMBL" id="WEL38098.1"/>
    </source>
</evidence>
<sequence length="211" mass="24623">MESFRYPEKVALPKGVKDKSEFKDLVNAIRVEEIDRRIQAAAASNDQSLIRWLKARKQHVLGQQVQGNVTVSGGIYTNKIYIPIQEFPESNFVGLIIGPKGSTQKQLERITRTRIYIRGSYKDKYAEPLHCYVTAETQENLVNATAVIENLIEDSILFRDSRLKTSQLQAMREHKTEPDEGISDWKKYYYWWYFHNKIQKKERPNNVLSKL</sequence>
<dbReference type="EMBL" id="CP119063">
    <property type="protein sequence ID" value="WEL38098.1"/>
    <property type="molecule type" value="Genomic_DNA"/>
</dbReference>
<keyword evidence="5" id="KW-1185">Reference proteome</keyword>
<proteinExistence type="predicted"/>
<organism evidence="4 5">
    <name type="scientific">Encephalitozoon hellem</name>
    <name type="common">Microsporidian parasite</name>
    <dbReference type="NCBI Taxonomy" id="27973"/>
    <lineage>
        <taxon>Eukaryota</taxon>
        <taxon>Fungi</taxon>
        <taxon>Fungi incertae sedis</taxon>
        <taxon>Microsporidia</taxon>
        <taxon>Unikaryonidae</taxon>
        <taxon>Encephalitozoon</taxon>
    </lineage>
</organism>